<organism evidence="2 3">
    <name type="scientific">Stentor coeruleus</name>
    <dbReference type="NCBI Taxonomy" id="5963"/>
    <lineage>
        <taxon>Eukaryota</taxon>
        <taxon>Sar</taxon>
        <taxon>Alveolata</taxon>
        <taxon>Ciliophora</taxon>
        <taxon>Postciliodesmatophora</taxon>
        <taxon>Heterotrichea</taxon>
        <taxon>Heterotrichida</taxon>
        <taxon>Stentoridae</taxon>
        <taxon>Stentor</taxon>
    </lineage>
</organism>
<dbReference type="AlphaFoldDB" id="A0A1R2B6S9"/>
<accession>A0A1R2B6S9</accession>
<reference evidence="2 3" key="1">
    <citation type="submission" date="2016-11" db="EMBL/GenBank/DDBJ databases">
        <title>The macronuclear genome of Stentor coeruleus: a giant cell with tiny introns.</title>
        <authorList>
            <person name="Slabodnick M."/>
            <person name="Ruby J.G."/>
            <person name="Reiff S.B."/>
            <person name="Swart E.C."/>
            <person name="Gosai S."/>
            <person name="Prabakaran S."/>
            <person name="Witkowska E."/>
            <person name="Larue G.E."/>
            <person name="Fisher S."/>
            <person name="Freeman R.M."/>
            <person name="Gunawardena J."/>
            <person name="Chu W."/>
            <person name="Stover N.A."/>
            <person name="Gregory B.D."/>
            <person name="Nowacki M."/>
            <person name="Derisi J."/>
            <person name="Roy S.W."/>
            <person name="Marshall W.F."/>
            <person name="Sood P."/>
        </authorList>
    </citation>
    <scope>NUCLEOTIDE SEQUENCE [LARGE SCALE GENOMIC DNA]</scope>
    <source>
        <strain evidence="2">WM001</strain>
    </source>
</reference>
<dbReference type="Proteomes" id="UP000187209">
    <property type="component" value="Unassembled WGS sequence"/>
</dbReference>
<feature type="transmembrane region" description="Helical" evidence="1">
    <location>
        <begin position="251"/>
        <end position="272"/>
    </location>
</feature>
<evidence type="ECO:0000313" key="2">
    <source>
        <dbReference type="EMBL" id="OMJ72467.1"/>
    </source>
</evidence>
<comment type="caution">
    <text evidence="2">The sequence shown here is derived from an EMBL/GenBank/DDBJ whole genome shotgun (WGS) entry which is preliminary data.</text>
</comment>
<dbReference type="EMBL" id="MPUH01000899">
    <property type="protein sequence ID" value="OMJ72467.1"/>
    <property type="molecule type" value="Genomic_DNA"/>
</dbReference>
<keyword evidence="1" id="KW-0812">Transmembrane</keyword>
<name>A0A1R2B6S9_9CILI</name>
<keyword evidence="3" id="KW-1185">Reference proteome</keyword>
<evidence type="ECO:0000256" key="1">
    <source>
        <dbReference type="SAM" id="Phobius"/>
    </source>
</evidence>
<keyword evidence="1" id="KW-1133">Transmembrane helix</keyword>
<protein>
    <submittedName>
        <fullName evidence="2">Uncharacterized protein</fullName>
    </submittedName>
</protein>
<gene>
    <name evidence="2" type="ORF">SteCoe_29096</name>
</gene>
<keyword evidence="1" id="KW-0472">Membrane</keyword>
<evidence type="ECO:0000313" key="3">
    <source>
        <dbReference type="Proteomes" id="UP000187209"/>
    </source>
</evidence>
<dbReference type="OrthoDB" id="327049at2759"/>
<proteinExistence type="predicted"/>
<sequence length="280" mass="33035">MKNRYNPIDMHSQSLFEGIGKRALSERLPGLGKHENPSLLIINRKHSYVKFYENFEKMCDTYKEIPDIKFDNETSKEKTTPKHQGIKKDKKLSYIIKQLKQRIKACPAKSSVCIKLDRFKTRTNTEENIGPGSYSIITPKISDFHEFSMIPRLKSPISHNIYLIQATLPKKHSDKSCIWRNKNLVKNHEFIKEKKESLNFIKNNRGIDVKIVKDNLDQHNREEKIRKINQKVSMFEKRMRERNVVKVQKSWILLITILSFSGILNFKVALFYKVIELMIR</sequence>